<dbReference type="RefSeq" id="WP_104265634.1">
    <property type="nucleotide sequence ID" value="NZ_CP028130.1"/>
</dbReference>
<keyword evidence="2" id="KW-0472">Membrane</keyword>
<dbReference type="EMBL" id="CP028130">
    <property type="protein sequence ID" value="AZZ56449.1"/>
    <property type="molecule type" value="Genomic_DNA"/>
</dbReference>
<accession>A0AAD1AE09</accession>
<gene>
    <name evidence="3" type="ORF">C7V51_11605</name>
</gene>
<sequence>MSTEGGAPEGGPPGGGPAFVTEAEKRQHRSHSLLGDSDLGDERSAPQRLRGFTRIFWAATAVLVLAVGGLTAATIAKGPRVASLEVSTDGIVERDGGRVRLHLDQAVEPDALERVTVTPDAPHTAELDGGLLTLTFAQTLRYATTYEIGIDSARSAATGSSADLTASFTTKNPDLFTLDRTADDPSQPDAIRVRPLSGGETRVLFTADRIQDYTVVGPVLVVVTIEPDDTNRVRTLTLDTGSEGTIPLPGPGTVRELHASPEKGVLGWTFSGQTPTGPLDRALYSYDLTDQKGEAVPVLGIDGGPLRARDWLFVPGTTSVVTHSLDDTVLLLDLLTPGSVNPLGQHAELRGFVPGANRLVVADPDSGSLIDLADGSVETLALPPAEVGATASPVQVLLLDSGSYVELEAEHSPETGATQYSVVRVDASGTAEIFRTSPTGRIRGICLSPNGQYLAVEAVSVEGEPDDYPDVPGFSATSTVLVDLGSGETARSVNGVSRDWCA</sequence>
<feature type="region of interest" description="Disordered" evidence="1">
    <location>
        <begin position="1"/>
        <end position="42"/>
    </location>
</feature>
<evidence type="ECO:0000313" key="3">
    <source>
        <dbReference type="EMBL" id="AZZ56449.1"/>
    </source>
</evidence>
<dbReference type="Proteomes" id="UP000283946">
    <property type="component" value="Chromosome"/>
</dbReference>
<protein>
    <recommendedName>
        <fullName evidence="5">SbsA Ig-like domain-containing protein</fullName>
    </recommendedName>
</protein>
<name>A0AAD1AE09_9MICO</name>
<evidence type="ECO:0008006" key="5">
    <source>
        <dbReference type="Google" id="ProtNLM"/>
    </source>
</evidence>
<evidence type="ECO:0000313" key="4">
    <source>
        <dbReference type="Proteomes" id="UP000283946"/>
    </source>
</evidence>
<dbReference type="SUPFAM" id="SSF69304">
    <property type="entry name" value="Tricorn protease N-terminal domain"/>
    <property type="match status" value="1"/>
</dbReference>
<dbReference type="AlphaFoldDB" id="A0AAD1AE09"/>
<keyword evidence="2" id="KW-0812">Transmembrane</keyword>
<evidence type="ECO:0000256" key="2">
    <source>
        <dbReference type="SAM" id="Phobius"/>
    </source>
</evidence>
<dbReference type="KEGG" id="ria:C7V51_11605"/>
<reference evidence="3 4" key="1">
    <citation type="submission" date="2018-03" db="EMBL/GenBank/DDBJ databases">
        <title>Bacteriophage NCPPB3778 and a type I-E CRISPR drive the evolution of the US Biological Select Agent, Rathayibacter toxicus.</title>
        <authorList>
            <person name="Davis E.W.II."/>
            <person name="Tabima J.F."/>
            <person name="Weisberg A.J."/>
            <person name="Dantas Lopes L."/>
            <person name="Wiseman M.S."/>
            <person name="Wiseman M.S."/>
            <person name="Pupko T."/>
            <person name="Belcher M.S."/>
            <person name="Sechler A.J."/>
            <person name="Tancos M.A."/>
            <person name="Schroeder B.K."/>
            <person name="Murray T.D."/>
            <person name="Luster D.G."/>
            <person name="Schneider W.L."/>
            <person name="Rogers E."/>
            <person name="Andreote F.D."/>
            <person name="Grunwald N.J."/>
            <person name="Putnam M.L."/>
            <person name="Chang J.H."/>
        </authorList>
    </citation>
    <scope>NUCLEOTIDE SEQUENCE [LARGE SCALE GENOMIC DNA]</scope>
    <source>
        <strain evidence="3 4">NCCPB 2253</strain>
    </source>
</reference>
<evidence type="ECO:0000256" key="1">
    <source>
        <dbReference type="SAM" id="MobiDB-lite"/>
    </source>
</evidence>
<organism evidence="3 4">
    <name type="scientific">Rathayibacter iranicus</name>
    <dbReference type="NCBI Taxonomy" id="59737"/>
    <lineage>
        <taxon>Bacteria</taxon>
        <taxon>Bacillati</taxon>
        <taxon>Actinomycetota</taxon>
        <taxon>Actinomycetes</taxon>
        <taxon>Micrococcales</taxon>
        <taxon>Microbacteriaceae</taxon>
        <taxon>Rathayibacter</taxon>
    </lineage>
</organism>
<feature type="transmembrane region" description="Helical" evidence="2">
    <location>
        <begin position="55"/>
        <end position="76"/>
    </location>
</feature>
<proteinExistence type="predicted"/>
<keyword evidence="2" id="KW-1133">Transmembrane helix</keyword>